<keyword evidence="3 4" id="KW-0408">Iron</keyword>
<comment type="caution">
    <text evidence="6">The sequence shown here is derived from an EMBL/GenBank/DDBJ whole genome shotgun (WGS) entry which is preliminary data.</text>
</comment>
<dbReference type="InterPro" id="IPR009056">
    <property type="entry name" value="Cyt_c-like_dom"/>
</dbReference>
<keyword evidence="7" id="KW-1185">Reference proteome</keyword>
<sequence>MRFLFFLIPFFLCAEDSFITQIEYGRMLYENPRGIGCVECHGESGEGKIIANYTHKKKQKQLYGPKINDIEFDSFSKALQKSQKIMPKYYLTKQEIEAIYKYLESKKDIIKDK</sequence>
<evidence type="ECO:0000256" key="2">
    <source>
        <dbReference type="ARBA" id="ARBA00022723"/>
    </source>
</evidence>
<evidence type="ECO:0000313" key="6">
    <source>
        <dbReference type="EMBL" id="MDA3968253.1"/>
    </source>
</evidence>
<dbReference type="Gene3D" id="1.10.760.10">
    <property type="entry name" value="Cytochrome c-like domain"/>
    <property type="match status" value="1"/>
</dbReference>
<evidence type="ECO:0000256" key="1">
    <source>
        <dbReference type="ARBA" id="ARBA00022617"/>
    </source>
</evidence>
<evidence type="ECO:0000256" key="4">
    <source>
        <dbReference type="PROSITE-ProRule" id="PRU00433"/>
    </source>
</evidence>
<dbReference type="Pfam" id="PF00034">
    <property type="entry name" value="Cytochrom_C"/>
    <property type="match status" value="1"/>
</dbReference>
<dbReference type="InterPro" id="IPR036909">
    <property type="entry name" value="Cyt_c-like_dom_sf"/>
</dbReference>
<evidence type="ECO:0000313" key="7">
    <source>
        <dbReference type="Proteomes" id="UP001210261"/>
    </source>
</evidence>
<dbReference type="EMBL" id="JAQHXR010000001">
    <property type="protein sequence ID" value="MDA3968253.1"/>
    <property type="molecule type" value="Genomic_DNA"/>
</dbReference>
<keyword evidence="2 4" id="KW-0479">Metal-binding</keyword>
<name>A0ABT4VDK8_9HELI</name>
<dbReference type="SUPFAM" id="SSF46626">
    <property type="entry name" value="Cytochrome c"/>
    <property type="match status" value="1"/>
</dbReference>
<organism evidence="6 7">
    <name type="scientific">Helicobacter ibis</name>
    <dbReference type="NCBI Taxonomy" id="2962633"/>
    <lineage>
        <taxon>Bacteria</taxon>
        <taxon>Pseudomonadati</taxon>
        <taxon>Campylobacterota</taxon>
        <taxon>Epsilonproteobacteria</taxon>
        <taxon>Campylobacterales</taxon>
        <taxon>Helicobacteraceae</taxon>
        <taxon>Helicobacter</taxon>
    </lineage>
</organism>
<evidence type="ECO:0000259" key="5">
    <source>
        <dbReference type="PROSITE" id="PS51007"/>
    </source>
</evidence>
<accession>A0ABT4VDK8</accession>
<gene>
    <name evidence="6" type="ORF">PF021_01025</name>
</gene>
<reference evidence="6 7" key="1">
    <citation type="submission" date="2023-01" db="EMBL/GenBank/DDBJ databases">
        <title>Description of Helicobacter ibis sp. nov. isolated from faecal droppings of black-faced ibis (Theristicus melanopis).</title>
        <authorList>
            <person name="Lopez-Cantillo M."/>
            <person name="Vidal-Veuthey B."/>
            <person name="Mella A."/>
            <person name="De La Haba R."/>
            <person name="Collado L."/>
        </authorList>
    </citation>
    <scope>NUCLEOTIDE SEQUENCE [LARGE SCALE GENOMIC DNA]</scope>
    <source>
        <strain evidence="6 7">A82</strain>
    </source>
</reference>
<evidence type="ECO:0000256" key="3">
    <source>
        <dbReference type="ARBA" id="ARBA00023004"/>
    </source>
</evidence>
<feature type="domain" description="Cytochrome c" evidence="5">
    <location>
        <begin position="20"/>
        <end position="107"/>
    </location>
</feature>
<protein>
    <submittedName>
        <fullName evidence="6">C-type cytochrome</fullName>
    </submittedName>
</protein>
<dbReference type="PROSITE" id="PS51007">
    <property type="entry name" value="CYTC"/>
    <property type="match status" value="1"/>
</dbReference>
<keyword evidence="1 4" id="KW-0349">Heme</keyword>
<dbReference type="RefSeq" id="WP_271020547.1">
    <property type="nucleotide sequence ID" value="NZ_JAQHXR010000001.1"/>
</dbReference>
<dbReference type="Proteomes" id="UP001210261">
    <property type="component" value="Unassembled WGS sequence"/>
</dbReference>
<proteinExistence type="predicted"/>